<dbReference type="GeneID" id="36581007"/>
<dbReference type="Gene3D" id="3.90.228.10">
    <property type="match status" value="1"/>
</dbReference>
<keyword evidence="2" id="KW-1185">Reference proteome</keyword>
<feature type="non-terminal residue" evidence="1">
    <location>
        <position position="401"/>
    </location>
</feature>
<dbReference type="SUPFAM" id="SSF56399">
    <property type="entry name" value="ADP-ribosylation"/>
    <property type="match status" value="1"/>
</dbReference>
<dbReference type="AlphaFoldDB" id="A0A2J6TDM4"/>
<feature type="non-terminal residue" evidence="1">
    <location>
        <position position="1"/>
    </location>
</feature>
<gene>
    <name evidence="1" type="ORF">K444DRAFT_474924</name>
</gene>
<dbReference type="OrthoDB" id="10256774at2759"/>
<proteinExistence type="predicted"/>
<name>A0A2J6TDM4_9HELO</name>
<dbReference type="EMBL" id="KZ613787">
    <property type="protein sequence ID" value="PMD61048.1"/>
    <property type="molecule type" value="Genomic_DNA"/>
</dbReference>
<evidence type="ECO:0000313" key="2">
    <source>
        <dbReference type="Proteomes" id="UP000235371"/>
    </source>
</evidence>
<dbReference type="Proteomes" id="UP000235371">
    <property type="component" value="Unassembled WGS sequence"/>
</dbReference>
<sequence>TSGSMPRVYIDPLRQESRRLVSAALAGRGGVLDFAVTLLQLVETAVIHVHEWKTRGKTEGHSKGWDISNASEQDIFDNPLGLDLDTVDDSAFHLLGKTVKQLCESFEDDEFRVLHVENVLRNDLLKGFRKKQGRMLKQLMQCPYCPYKQMRECVAHETIPYGSSMDNRDDLARDLCRPRPTFHGTNRWDVSSIVRWGFVLPGQKAGNRTVGIAFGSSFGRGIYTSPDAEYALMYSEWSEECNAWGKIRPAYLPGIRLIICAVLMGRPLQVTREATRRTMEIADQTANSHVSPNKYEYVVFDPAQIIPCYVVHLDFGLEAAREWLKWAPANKDTYRKRKRRRKESLLKRDMLPGEVEALKQAKKAAASKWFPYGYGPATGTSFVIEEIGAVSDDEESYGEYQ</sequence>
<dbReference type="RefSeq" id="XP_024737952.1">
    <property type="nucleotide sequence ID" value="XM_024872927.1"/>
</dbReference>
<evidence type="ECO:0000313" key="1">
    <source>
        <dbReference type="EMBL" id="PMD61048.1"/>
    </source>
</evidence>
<organism evidence="1 2">
    <name type="scientific">Hyaloscypha bicolor E</name>
    <dbReference type="NCBI Taxonomy" id="1095630"/>
    <lineage>
        <taxon>Eukaryota</taxon>
        <taxon>Fungi</taxon>
        <taxon>Dikarya</taxon>
        <taxon>Ascomycota</taxon>
        <taxon>Pezizomycotina</taxon>
        <taxon>Leotiomycetes</taxon>
        <taxon>Helotiales</taxon>
        <taxon>Hyaloscyphaceae</taxon>
        <taxon>Hyaloscypha</taxon>
        <taxon>Hyaloscypha bicolor</taxon>
    </lineage>
</organism>
<protein>
    <submittedName>
        <fullName evidence="1">ADP-ribosylation</fullName>
    </submittedName>
</protein>
<dbReference type="InParanoid" id="A0A2J6TDM4"/>
<accession>A0A2J6TDM4</accession>
<reference evidence="1 2" key="1">
    <citation type="submission" date="2016-04" db="EMBL/GenBank/DDBJ databases">
        <title>A degradative enzymes factory behind the ericoid mycorrhizal symbiosis.</title>
        <authorList>
            <consortium name="DOE Joint Genome Institute"/>
            <person name="Martino E."/>
            <person name="Morin E."/>
            <person name="Grelet G."/>
            <person name="Kuo A."/>
            <person name="Kohler A."/>
            <person name="Daghino S."/>
            <person name="Barry K."/>
            <person name="Choi C."/>
            <person name="Cichocki N."/>
            <person name="Clum A."/>
            <person name="Copeland A."/>
            <person name="Hainaut M."/>
            <person name="Haridas S."/>
            <person name="Labutti K."/>
            <person name="Lindquist E."/>
            <person name="Lipzen A."/>
            <person name="Khouja H.-R."/>
            <person name="Murat C."/>
            <person name="Ohm R."/>
            <person name="Olson A."/>
            <person name="Spatafora J."/>
            <person name="Veneault-Fourrey C."/>
            <person name="Henrissat B."/>
            <person name="Grigoriev I."/>
            <person name="Martin F."/>
            <person name="Perotto S."/>
        </authorList>
    </citation>
    <scope>NUCLEOTIDE SEQUENCE [LARGE SCALE GENOMIC DNA]</scope>
    <source>
        <strain evidence="1 2">E</strain>
    </source>
</reference>